<sequence length="114" mass="12759">MKKDTYIWVGVILSLSLTVIFAPSWNESSFNLGEGKNIPTSVKDRLEVPPAEAATNVKLDPATEQVQPTRTQSTKNKSTQSQSTDLKNDNKRRSIGNSLIEPRRTHGRVWNSHI</sequence>
<gene>
    <name evidence="3" type="ORF">GJ688_04630</name>
</gene>
<evidence type="ECO:0000313" key="3">
    <source>
        <dbReference type="EMBL" id="MTV48270.1"/>
    </source>
</evidence>
<reference evidence="3 4" key="1">
    <citation type="submission" date="2019-11" db="EMBL/GenBank/DDBJ databases">
        <title>Whole-genome sequence of a the green, strictly anaerobic photosynthetic bacterium Heliobacillus mobilis DSM 6151.</title>
        <authorList>
            <person name="Kyndt J.A."/>
            <person name="Meyer T.E."/>
        </authorList>
    </citation>
    <scope>NUCLEOTIDE SEQUENCE [LARGE SCALE GENOMIC DNA]</scope>
    <source>
        <strain evidence="3 4">DSM 6151</strain>
    </source>
</reference>
<keyword evidence="2" id="KW-0472">Membrane</keyword>
<dbReference type="RefSeq" id="WP_155475373.1">
    <property type="nucleotide sequence ID" value="NZ_WNKU01000003.1"/>
</dbReference>
<proteinExistence type="predicted"/>
<dbReference type="AlphaFoldDB" id="A0A6I3SHE7"/>
<evidence type="ECO:0000256" key="2">
    <source>
        <dbReference type="SAM" id="Phobius"/>
    </source>
</evidence>
<protein>
    <submittedName>
        <fullName evidence="3">Uncharacterized protein</fullName>
    </submittedName>
</protein>
<dbReference type="EMBL" id="WNKU01000003">
    <property type="protein sequence ID" value="MTV48270.1"/>
    <property type="molecule type" value="Genomic_DNA"/>
</dbReference>
<keyword evidence="2" id="KW-0812">Transmembrane</keyword>
<feature type="transmembrane region" description="Helical" evidence="2">
    <location>
        <begin position="6"/>
        <end position="26"/>
    </location>
</feature>
<keyword evidence="4" id="KW-1185">Reference proteome</keyword>
<dbReference type="Proteomes" id="UP000430670">
    <property type="component" value="Unassembled WGS sequence"/>
</dbReference>
<organism evidence="3 4">
    <name type="scientific">Heliobacterium mobile</name>
    <name type="common">Heliobacillus mobilis</name>
    <dbReference type="NCBI Taxonomy" id="28064"/>
    <lineage>
        <taxon>Bacteria</taxon>
        <taxon>Bacillati</taxon>
        <taxon>Bacillota</taxon>
        <taxon>Clostridia</taxon>
        <taxon>Eubacteriales</taxon>
        <taxon>Heliobacteriaceae</taxon>
        <taxon>Heliobacterium</taxon>
    </lineage>
</organism>
<accession>A0A6I3SHE7</accession>
<comment type="caution">
    <text evidence="3">The sequence shown here is derived from an EMBL/GenBank/DDBJ whole genome shotgun (WGS) entry which is preliminary data.</text>
</comment>
<evidence type="ECO:0000313" key="4">
    <source>
        <dbReference type="Proteomes" id="UP000430670"/>
    </source>
</evidence>
<evidence type="ECO:0000256" key="1">
    <source>
        <dbReference type="SAM" id="MobiDB-lite"/>
    </source>
</evidence>
<feature type="compositionally biased region" description="Low complexity" evidence="1">
    <location>
        <begin position="71"/>
        <end position="84"/>
    </location>
</feature>
<feature type="region of interest" description="Disordered" evidence="1">
    <location>
        <begin position="52"/>
        <end position="114"/>
    </location>
</feature>
<name>A0A6I3SHE7_HELMO</name>
<keyword evidence="2" id="KW-1133">Transmembrane helix</keyword>